<dbReference type="AlphaFoldDB" id="A0A3L6Q6M9"/>
<organism evidence="2 3">
    <name type="scientific">Panicum miliaceum</name>
    <name type="common">Proso millet</name>
    <name type="synonym">Broomcorn millet</name>
    <dbReference type="NCBI Taxonomy" id="4540"/>
    <lineage>
        <taxon>Eukaryota</taxon>
        <taxon>Viridiplantae</taxon>
        <taxon>Streptophyta</taxon>
        <taxon>Embryophyta</taxon>
        <taxon>Tracheophyta</taxon>
        <taxon>Spermatophyta</taxon>
        <taxon>Magnoliopsida</taxon>
        <taxon>Liliopsida</taxon>
        <taxon>Poales</taxon>
        <taxon>Poaceae</taxon>
        <taxon>PACMAD clade</taxon>
        <taxon>Panicoideae</taxon>
        <taxon>Panicodae</taxon>
        <taxon>Paniceae</taxon>
        <taxon>Panicinae</taxon>
        <taxon>Panicum</taxon>
        <taxon>Panicum sect. Panicum</taxon>
    </lineage>
</organism>
<evidence type="ECO:0000313" key="3">
    <source>
        <dbReference type="Proteomes" id="UP000275267"/>
    </source>
</evidence>
<gene>
    <name evidence="2" type="ORF">C2845_PM15G05140</name>
</gene>
<proteinExistence type="predicted"/>
<accession>A0A3L6Q6M9</accession>
<keyword evidence="3" id="KW-1185">Reference proteome</keyword>
<protein>
    <submittedName>
        <fullName evidence="2">Uncharacterized protein</fullName>
    </submittedName>
</protein>
<evidence type="ECO:0000313" key="2">
    <source>
        <dbReference type="EMBL" id="RLM73791.1"/>
    </source>
</evidence>
<evidence type="ECO:0000256" key="1">
    <source>
        <dbReference type="SAM" id="MobiDB-lite"/>
    </source>
</evidence>
<reference evidence="3" key="1">
    <citation type="journal article" date="2019" name="Nat. Commun.">
        <title>The genome of broomcorn millet.</title>
        <authorList>
            <person name="Zou C."/>
            <person name="Miki D."/>
            <person name="Li D."/>
            <person name="Tang Q."/>
            <person name="Xiao L."/>
            <person name="Rajput S."/>
            <person name="Deng P."/>
            <person name="Jia W."/>
            <person name="Huang R."/>
            <person name="Zhang M."/>
            <person name="Sun Y."/>
            <person name="Hu J."/>
            <person name="Fu X."/>
            <person name="Schnable P.S."/>
            <person name="Li F."/>
            <person name="Zhang H."/>
            <person name="Feng B."/>
            <person name="Zhu X."/>
            <person name="Liu R."/>
            <person name="Schnable J.C."/>
            <person name="Zhu J.-K."/>
            <person name="Zhang H."/>
        </authorList>
    </citation>
    <scope>NUCLEOTIDE SEQUENCE [LARGE SCALE GENOMIC DNA]</scope>
</reference>
<dbReference type="EMBL" id="PQIB02000013">
    <property type="protein sequence ID" value="RLM73791.1"/>
    <property type="molecule type" value="Genomic_DNA"/>
</dbReference>
<feature type="region of interest" description="Disordered" evidence="1">
    <location>
        <begin position="17"/>
        <end position="123"/>
    </location>
</feature>
<sequence>MSLRRSNRLVARFEEAAREEAANARRGCGGPAARGRACAPQVPAPTAGRGRGQAHAPDAAAQPAGQNSHEKEDEEEVDEEIDAKARAEPARGGNRNANQQQEDGELLEGHTLLGLSDFERVRE</sequence>
<comment type="caution">
    <text evidence="2">The sequence shown here is derived from an EMBL/GenBank/DDBJ whole genome shotgun (WGS) entry which is preliminary data.</text>
</comment>
<dbReference type="Proteomes" id="UP000275267">
    <property type="component" value="Unassembled WGS sequence"/>
</dbReference>
<name>A0A3L6Q6M9_PANMI</name>
<feature type="compositionally biased region" description="Low complexity" evidence="1">
    <location>
        <begin position="53"/>
        <end position="66"/>
    </location>
</feature>
<feature type="compositionally biased region" description="Acidic residues" evidence="1">
    <location>
        <begin position="72"/>
        <end position="81"/>
    </location>
</feature>